<accession>A0ABW4HAI9</accession>
<dbReference type="InterPro" id="IPR050553">
    <property type="entry name" value="Thioredoxin_ResA/DsbE_sf"/>
</dbReference>
<protein>
    <submittedName>
        <fullName evidence="7">Redoxin domain-containing protein</fullName>
    </submittedName>
</protein>
<evidence type="ECO:0000256" key="4">
    <source>
        <dbReference type="ARBA" id="ARBA00023284"/>
    </source>
</evidence>
<dbReference type="PANTHER" id="PTHR42852:SF6">
    <property type="entry name" value="THIOL:DISULFIDE INTERCHANGE PROTEIN DSBE"/>
    <property type="match status" value="1"/>
</dbReference>
<dbReference type="InterPro" id="IPR000866">
    <property type="entry name" value="AhpC/TSA"/>
</dbReference>
<gene>
    <name evidence="7" type="ORF">ACFSC2_05095</name>
</gene>
<keyword evidence="5" id="KW-0732">Signal</keyword>
<proteinExistence type="predicted"/>
<comment type="subcellular location">
    <subcellularLocation>
        <location evidence="1">Cell envelope</location>
    </subcellularLocation>
</comment>
<evidence type="ECO:0000313" key="7">
    <source>
        <dbReference type="EMBL" id="MFD1602112.1"/>
    </source>
</evidence>
<dbReference type="SUPFAM" id="SSF52833">
    <property type="entry name" value="Thioredoxin-like"/>
    <property type="match status" value="1"/>
</dbReference>
<name>A0ABW4HAI9_9FLAO</name>
<dbReference type="RefSeq" id="WP_379816645.1">
    <property type="nucleotide sequence ID" value="NZ_JBHUDZ010000005.1"/>
</dbReference>
<dbReference type="Pfam" id="PF14289">
    <property type="entry name" value="DUF4369"/>
    <property type="match status" value="1"/>
</dbReference>
<evidence type="ECO:0000256" key="5">
    <source>
        <dbReference type="SAM" id="SignalP"/>
    </source>
</evidence>
<dbReference type="InterPro" id="IPR025380">
    <property type="entry name" value="DUF4369"/>
</dbReference>
<evidence type="ECO:0000256" key="2">
    <source>
        <dbReference type="ARBA" id="ARBA00022748"/>
    </source>
</evidence>
<dbReference type="InterPro" id="IPR017937">
    <property type="entry name" value="Thioredoxin_CS"/>
</dbReference>
<dbReference type="Gene3D" id="3.40.30.10">
    <property type="entry name" value="Glutaredoxin"/>
    <property type="match status" value="1"/>
</dbReference>
<dbReference type="Proteomes" id="UP001597138">
    <property type="component" value="Unassembled WGS sequence"/>
</dbReference>
<feature type="signal peptide" evidence="5">
    <location>
        <begin position="1"/>
        <end position="24"/>
    </location>
</feature>
<dbReference type="CDD" id="cd02966">
    <property type="entry name" value="TlpA_like_family"/>
    <property type="match status" value="1"/>
</dbReference>
<dbReference type="PROSITE" id="PS51352">
    <property type="entry name" value="THIOREDOXIN_2"/>
    <property type="match status" value="1"/>
</dbReference>
<keyword evidence="3" id="KW-1015">Disulfide bond</keyword>
<keyword evidence="8" id="KW-1185">Reference proteome</keyword>
<dbReference type="PANTHER" id="PTHR42852">
    <property type="entry name" value="THIOL:DISULFIDE INTERCHANGE PROTEIN DSBE"/>
    <property type="match status" value="1"/>
</dbReference>
<evidence type="ECO:0000313" key="8">
    <source>
        <dbReference type="Proteomes" id="UP001597138"/>
    </source>
</evidence>
<comment type="caution">
    <text evidence="7">The sequence shown here is derived from an EMBL/GenBank/DDBJ whole genome shotgun (WGS) entry which is preliminary data.</text>
</comment>
<feature type="domain" description="Thioredoxin" evidence="6">
    <location>
        <begin position="262"/>
        <end position="399"/>
    </location>
</feature>
<dbReference type="Pfam" id="PF00578">
    <property type="entry name" value="AhpC-TSA"/>
    <property type="match status" value="1"/>
</dbReference>
<evidence type="ECO:0000256" key="1">
    <source>
        <dbReference type="ARBA" id="ARBA00004196"/>
    </source>
</evidence>
<dbReference type="InterPro" id="IPR036249">
    <property type="entry name" value="Thioredoxin-like_sf"/>
</dbReference>
<evidence type="ECO:0000259" key="6">
    <source>
        <dbReference type="PROSITE" id="PS51352"/>
    </source>
</evidence>
<dbReference type="InterPro" id="IPR013766">
    <property type="entry name" value="Thioredoxin_domain"/>
</dbReference>
<dbReference type="PROSITE" id="PS00194">
    <property type="entry name" value="THIOREDOXIN_1"/>
    <property type="match status" value="1"/>
</dbReference>
<feature type="chain" id="PRO_5047305402" evidence="5">
    <location>
        <begin position="25"/>
        <end position="399"/>
    </location>
</feature>
<keyword evidence="4" id="KW-0676">Redox-active center</keyword>
<organism evidence="7 8">
    <name type="scientific">Flavobacterium artemisiae</name>
    <dbReference type="NCBI Taxonomy" id="2126556"/>
    <lineage>
        <taxon>Bacteria</taxon>
        <taxon>Pseudomonadati</taxon>
        <taxon>Bacteroidota</taxon>
        <taxon>Flavobacteriia</taxon>
        <taxon>Flavobacteriales</taxon>
        <taxon>Flavobacteriaceae</taxon>
        <taxon>Flavobacterium</taxon>
    </lineage>
</organism>
<reference evidence="8" key="1">
    <citation type="journal article" date="2019" name="Int. J. Syst. Evol. Microbiol.">
        <title>The Global Catalogue of Microorganisms (GCM) 10K type strain sequencing project: providing services to taxonomists for standard genome sequencing and annotation.</title>
        <authorList>
            <consortium name="The Broad Institute Genomics Platform"/>
            <consortium name="The Broad Institute Genome Sequencing Center for Infectious Disease"/>
            <person name="Wu L."/>
            <person name="Ma J."/>
        </authorList>
    </citation>
    <scope>NUCLEOTIDE SEQUENCE [LARGE SCALE GENOMIC DNA]</scope>
    <source>
        <strain evidence="8">CCUG 70865</strain>
    </source>
</reference>
<dbReference type="EMBL" id="JBHUDZ010000005">
    <property type="protein sequence ID" value="MFD1602112.1"/>
    <property type="molecule type" value="Genomic_DNA"/>
</dbReference>
<keyword evidence="2" id="KW-0201">Cytochrome c-type biogenesis</keyword>
<evidence type="ECO:0000256" key="3">
    <source>
        <dbReference type="ARBA" id="ARBA00023157"/>
    </source>
</evidence>
<sequence length="399" mass="44630">MNIIKYKILGLCICLFMISNNGQAQKKKPAAKPASYTIKGNITGLPDGTTVKLIPGGTHTSELPVAETTLKEGKFSFSGKLNEPRFFYIIFDKSKGSISVMAENAKIKITAAGSVSAEEGEWITFKDVVITGSKSHDYYVKETAFKEELNKDYEEYHKGSEQVTEAYGKARVSGDKKAFDSIANTPEWKAFELKEKAFFDKVEKTTLALITKHKDTWWGPFFMLTNYSYFTPEQKPIFEQFSAAAKKSYYGQEADKDLNPKSLIGTSVANFGLKDKDGKAFTAKEIVAGKKYILIDFWASWCAPCRKEIPNLKTAYSEYSGKGFEILSISIDKDEKAWQKALAQENMQWHNLLDDDKVSKSFNVKAIPATYLVDSKGVIIGDNLRGAELEAKLKELLKS</sequence>